<dbReference type="AlphaFoldDB" id="A0A1H1WAW0"/>
<evidence type="ECO:0000313" key="2">
    <source>
        <dbReference type="EMBL" id="SDS94253.1"/>
    </source>
</evidence>
<feature type="transmembrane region" description="Helical" evidence="1">
    <location>
        <begin position="87"/>
        <end position="105"/>
    </location>
</feature>
<name>A0A1H1WAW0_9PSED</name>
<dbReference type="Proteomes" id="UP000243359">
    <property type="component" value="Chromosome I"/>
</dbReference>
<dbReference type="STRING" id="1392877.SAMN05216221_3035"/>
<protein>
    <submittedName>
        <fullName evidence="2">Uncharacterized protein</fullName>
    </submittedName>
</protein>
<evidence type="ECO:0000313" key="3">
    <source>
        <dbReference type="Proteomes" id="UP000243359"/>
    </source>
</evidence>
<proteinExistence type="predicted"/>
<feature type="transmembrane region" description="Helical" evidence="1">
    <location>
        <begin position="30"/>
        <end position="50"/>
    </location>
</feature>
<organism evidence="2 3">
    <name type="scientific">Pseudomonas oryzae</name>
    <dbReference type="NCBI Taxonomy" id="1392877"/>
    <lineage>
        <taxon>Bacteria</taxon>
        <taxon>Pseudomonadati</taxon>
        <taxon>Pseudomonadota</taxon>
        <taxon>Gammaproteobacteria</taxon>
        <taxon>Pseudomonadales</taxon>
        <taxon>Pseudomonadaceae</taxon>
        <taxon>Pseudomonas</taxon>
    </lineage>
</organism>
<dbReference type="RefSeq" id="WP_090349763.1">
    <property type="nucleotide sequence ID" value="NZ_LT629751.1"/>
</dbReference>
<evidence type="ECO:0000256" key="1">
    <source>
        <dbReference type="SAM" id="Phobius"/>
    </source>
</evidence>
<dbReference type="EMBL" id="LT629751">
    <property type="protein sequence ID" value="SDS94253.1"/>
    <property type="molecule type" value="Genomic_DNA"/>
</dbReference>
<keyword evidence="1" id="KW-1133">Transmembrane helix</keyword>
<gene>
    <name evidence="2" type="ORF">SAMN05216221_3035</name>
</gene>
<accession>A0A1H1WAW0</accession>
<sequence length="149" mass="16297">MDEFNPYAPPGAKPPAPPAGTLPGLGIYRLVNWLYAAFMLFCLISLLHSGTLRAEFHHLLVVSIFLAPLLCFLLVMSRREALFRRWYWGQALGTGWLLLLCLLDLTEGPGLRGIGVFMTAVNAAALLAGQHFLLARRLPGGEPAERQGG</sequence>
<keyword evidence="1" id="KW-0472">Membrane</keyword>
<keyword evidence="1" id="KW-0812">Transmembrane</keyword>
<reference evidence="3" key="1">
    <citation type="submission" date="2016-10" db="EMBL/GenBank/DDBJ databases">
        <authorList>
            <person name="Varghese N."/>
            <person name="Submissions S."/>
        </authorList>
    </citation>
    <scope>NUCLEOTIDE SEQUENCE [LARGE SCALE GENOMIC DNA]</scope>
    <source>
        <strain evidence="3">KCTC 32247</strain>
    </source>
</reference>
<feature type="transmembrane region" description="Helical" evidence="1">
    <location>
        <begin position="56"/>
        <end position="75"/>
    </location>
</feature>
<feature type="transmembrane region" description="Helical" evidence="1">
    <location>
        <begin position="111"/>
        <end position="129"/>
    </location>
</feature>
<keyword evidence="3" id="KW-1185">Reference proteome</keyword>